<organism evidence="2 3">
    <name type="scientific">Streptomyces yatensis</name>
    <dbReference type="NCBI Taxonomy" id="155177"/>
    <lineage>
        <taxon>Bacteria</taxon>
        <taxon>Bacillati</taxon>
        <taxon>Actinomycetota</taxon>
        <taxon>Actinomycetes</taxon>
        <taxon>Kitasatosporales</taxon>
        <taxon>Streptomycetaceae</taxon>
        <taxon>Streptomyces</taxon>
        <taxon>Streptomyces violaceusniger group</taxon>
    </lineage>
</organism>
<dbReference type="EMBL" id="BAAALR010000045">
    <property type="protein sequence ID" value="GAA1691356.1"/>
    <property type="molecule type" value="Genomic_DNA"/>
</dbReference>
<evidence type="ECO:0000313" key="2">
    <source>
        <dbReference type="EMBL" id="GAA1691356.1"/>
    </source>
</evidence>
<sequence length="139" mass="14276">MPKPVTSVSEAAAAGVGASRNSEASSGSTPPSNAAAIDLGVLRRRPGMCVVPADTGAWFMRLSFLDCDGGGGGSRLMPPVRPTPLPYAVEPGANGSAPISGVGHHSPTVNPSRPSSPRVRYGRTAIRRWKQTRCCPGPS</sequence>
<name>A0ABN2HQE0_9ACTN</name>
<reference evidence="2 3" key="1">
    <citation type="journal article" date="2019" name="Int. J. Syst. Evol. Microbiol.">
        <title>The Global Catalogue of Microorganisms (GCM) 10K type strain sequencing project: providing services to taxonomists for standard genome sequencing and annotation.</title>
        <authorList>
            <consortium name="The Broad Institute Genomics Platform"/>
            <consortium name="The Broad Institute Genome Sequencing Center for Infectious Disease"/>
            <person name="Wu L."/>
            <person name="Ma J."/>
        </authorList>
    </citation>
    <scope>NUCLEOTIDE SEQUENCE [LARGE SCALE GENOMIC DNA]</scope>
    <source>
        <strain evidence="2 3">JCM 13244</strain>
    </source>
</reference>
<protein>
    <submittedName>
        <fullName evidence="2">Uncharacterized protein</fullName>
    </submittedName>
</protein>
<evidence type="ECO:0000256" key="1">
    <source>
        <dbReference type="SAM" id="MobiDB-lite"/>
    </source>
</evidence>
<feature type="region of interest" description="Disordered" evidence="1">
    <location>
        <begin position="90"/>
        <end position="122"/>
    </location>
</feature>
<comment type="caution">
    <text evidence="2">The sequence shown here is derived from an EMBL/GenBank/DDBJ whole genome shotgun (WGS) entry which is preliminary data.</text>
</comment>
<accession>A0ABN2HQE0</accession>
<feature type="compositionally biased region" description="Low complexity" evidence="1">
    <location>
        <begin position="7"/>
        <end position="19"/>
    </location>
</feature>
<feature type="compositionally biased region" description="Polar residues" evidence="1">
    <location>
        <begin position="20"/>
        <end position="32"/>
    </location>
</feature>
<proteinExistence type="predicted"/>
<feature type="region of interest" description="Disordered" evidence="1">
    <location>
        <begin position="1"/>
        <end position="34"/>
    </location>
</feature>
<gene>
    <name evidence="2" type="ORF">GCM10009680_33500</name>
</gene>
<keyword evidence="3" id="KW-1185">Reference proteome</keyword>
<dbReference type="Proteomes" id="UP001499947">
    <property type="component" value="Unassembled WGS sequence"/>
</dbReference>
<evidence type="ECO:0000313" key="3">
    <source>
        <dbReference type="Proteomes" id="UP001499947"/>
    </source>
</evidence>